<comment type="caution">
    <text evidence="4">The sequence shown here is derived from an EMBL/GenBank/DDBJ whole genome shotgun (WGS) entry which is preliminary data.</text>
</comment>
<protein>
    <submittedName>
        <fullName evidence="4">FAD-binding monooxygenase</fullName>
    </submittedName>
</protein>
<evidence type="ECO:0000259" key="3">
    <source>
        <dbReference type="Pfam" id="PF01494"/>
    </source>
</evidence>
<feature type="domain" description="FAD-binding" evidence="3">
    <location>
        <begin position="5"/>
        <end position="375"/>
    </location>
</feature>
<dbReference type="STRING" id="1837282.A6F49_07905"/>
<dbReference type="RefSeq" id="WP_043057355.1">
    <property type="nucleotide sequence ID" value="NZ_LXEY01000015.1"/>
</dbReference>
<keyword evidence="2" id="KW-0274">FAD</keyword>
<keyword evidence="4" id="KW-0503">Monooxygenase</keyword>
<dbReference type="SUPFAM" id="SSF51905">
    <property type="entry name" value="FAD/NAD(P)-binding domain"/>
    <property type="match status" value="1"/>
</dbReference>
<keyword evidence="1" id="KW-0285">Flavoprotein</keyword>
<evidence type="ECO:0000256" key="2">
    <source>
        <dbReference type="ARBA" id="ARBA00022827"/>
    </source>
</evidence>
<dbReference type="Pfam" id="PF01494">
    <property type="entry name" value="FAD_binding_3"/>
    <property type="match status" value="1"/>
</dbReference>
<reference evidence="4 5" key="1">
    <citation type="submission" date="2016-04" db="EMBL/GenBank/DDBJ databases">
        <title>First whole genome shotgun sequence of the bacterium Enteractinococcus sp. strain UASWS1574.</title>
        <authorList>
            <person name="Crovadore J."/>
            <person name="Chablais R."/>
            <person name="Lefort F."/>
        </authorList>
    </citation>
    <scope>NUCLEOTIDE SEQUENCE [LARGE SCALE GENOMIC DNA]</scope>
    <source>
        <strain evidence="4 5">UASWS1574</strain>
    </source>
</reference>
<dbReference type="Pfam" id="PF21274">
    <property type="entry name" value="Rng_hyd_C"/>
    <property type="match status" value="1"/>
</dbReference>
<dbReference type="PRINTS" id="PR00420">
    <property type="entry name" value="RNGMNOXGNASE"/>
</dbReference>
<accession>A0A1B7M0T4</accession>
<organism evidence="4 5">
    <name type="scientific">Enteractinococcus helveticum</name>
    <dbReference type="NCBI Taxonomy" id="1837282"/>
    <lineage>
        <taxon>Bacteria</taxon>
        <taxon>Bacillati</taxon>
        <taxon>Actinomycetota</taxon>
        <taxon>Actinomycetes</taxon>
        <taxon>Micrococcales</taxon>
        <taxon>Micrococcaceae</taxon>
    </lineage>
</organism>
<evidence type="ECO:0000313" key="4">
    <source>
        <dbReference type="EMBL" id="OAV61810.1"/>
    </source>
</evidence>
<dbReference type="AlphaFoldDB" id="A0A1B7M0T4"/>
<dbReference type="GO" id="GO:0071949">
    <property type="term" value="F:FAD binding"/>
    <property type="evidence" value="ECO:0007669"/>
    <property type="project" value="InterPro"/>
</dbReference>
<keyword evidence="4" id="KW-0560">Oxidoreductase</keyword>
<dbReference type="OrthoDB" id="4246007at2"/>
<dbReference type="GO" id="GO:0016709">
    <property type="term" value="F:oxidoreductase activity, acting on paired donors, with incorporation or reduction of molecular oxygen, NAD(P)H as one donor, and incorporation of one atom of oxygen"/>
    <property type="evidence" value="ECO:0007669"/>
    <property type="project" value="UniProtKB-ARBA"/>
</dbReference>
<dbReference type="PANTHER" id="PTHR43004">
    <property type="entry name" value="TRK SYSTEM POTASSIUM UPTAKE PROTEIN"/>
    <property type="match status" value="1"/>
</dbReference>
<dbReference type="Gene3D" id="3.40.30.120">
    <property type="match status" value="1"/>
</dbReference>
<evidence type="ECO:0000256" key="1">
    <source>
        <dbReference type="ARBA" id="ARBA00022630"/>
    </source>
</evidence>
<sequence length="600" mass="65780">MTQYDVPVLIAGAGGAGLTASMLLSDLGIDSLAISSAPGTSVLPKAHVVQQRSMEIYRRLGVADDIYTKGTPPENMARTGWYAGLQGDHEIYGREIAVQESWGAGYTDPAWIAASPCRQTNLPQIRLEPVLLEHALKKNPGGVKFNQELIDFVQDDDGVTSTIRDRETDETYTVRSQYPLGADGGRMVGNHLGIEMQGERNILYSVSIHFTADLSQYMNDDPSVLIRWMWPAHSGLLTLLVPMGPEKWGRDSEEWVFHLNYATEDKRVFDDEAMIADMKHALGLPDFEPEIHKITRWTFEALVAERFQEHRTFLLGDAAHRHGPTGGLGLNTAIQDADNLTWKIAQVLKGQASPALLNTYEPERQPVAARNVRRSTENAMNHINIGAMLGVSPTQSEKENIASLQRLWSDDPTDKEYKARVRFAIASQSMEFSEHNVEFGYHYDSSAIVAIGEIPPPNPDEMRLYQPGTVPGSPVPHAWLDGPDGERKAIVDLLVPGEYLLLAGEDGAAWVAGAQQVASQLNVPINAYTIGHVSGDLLDPRSAWVNQRGHGPAGVVLIRPDGFVAWRSQDLPAAGTTAEALTGVLTQLSHRNADLTPATQ</sequence>
<evidence type="ECO:0000313" key="5">
    <source>
        <dbReference type="Proteomes" id="UP000078292"/>
    </source>
</evidence>
<dbReference type="InterPro" id="IPR036188">
    <property type="entry name" value="FAD/NAD-bd_sf"/>
</dbReference>
<dbReference type="Gene3D" id="3.50.50.60">
    <property type="entry name" value="FAD/NAD(P)-binding domain"/>
    <property type="match status" value="1"/>
</dbReference>
<dbReference type="EMBL" id="LXEY01000015">
    <property type="protein sequence ID" value="OAV61810.1"/>
    <property type="molecule type" value="Genomic_DNA"/>
</dbReference>
<dbReference type="InterPro" id="IPR002938">
    <property type="entry name" value="FAD-bd"/>
</dbReference>
<keyword evidence="5" id="KW-1185">Reference proteome</keyword>
<proteinExistence type="predicted"/>
<dbReference type="PANTHER" id="PTHR43004:SF8">
    <property type="entry name" value="FAD-BINDING DOMAIN-CONTAINING PROTEIN-RELATED"/>
    <property type="match status" value="1"/>
</dbReference>
<gene>
    <name evidence="4" type="ORF">A6F49_07905</name>
</gene>
<dbReference type="Gene3D" id="3.30.9.10">
    <property type="entry name" value="D-Amino Acid Oxidase, subunit A, domain 2"/>
    <property type="match status" value="1"/>
</dbReference>
<name>A0A1B7M0T4_9MICC</name>
<dbReference type="InterPro" id="IPR050641">
    <property type="entry name" value="RIFMO-like"/>
</dbReference>
<dbReference type="Proteomes" id="UP000078292">
    <property type="component" value="Unassembled WGS sequence"/>
</dbReference>